<organism evidence="3 4">
    <name type="scientific">Pseudobacter ginsenosidimutans</name>
    <dbReference type="NCBI Taxonomy" id="661488"/>
    <lineage>
        <taxon>Bacteria</taxon>
        <taxon>Pseudomonadati</taxon>
        <taxon>Bacteroidota</taxon>
        <taxon>Chitinophagia</taxon>
        <taxon>Chitinophagales</taxon>
        <taxon>Chitinophagaceae</taxon>
        <taxon>Pseudobacter</taxon>
    </lineage>
</organism>
<gene>
    <name evidence="3" type="ORF">EV199_5462</name>
</gene>
<evidence type="ECO:0000256" key="1">
    <source>
        <dbReference type="SAM" id="MobiDB-lite"/>
    </source>
</evidence>
<dbReference type="EMBL" id="SGXA01000004">
    <property type="protein sequence ID" value="RZS67077.1"/>
    <property type="molecule type" value="Genomic_DNA"/>
</dbReference>
<feature type="region of interest" description="Disordered" evidence="1">
    <location>
        <begin position="26"/>
        <end position="64"/>
    </location>
</feature>
<accession>A0A4Q7MHB3</accession>
<evidence type="ECO:0000313" key="3">
    <source>
        <dbReference type="EMBL" id="RZS67077.1"/>
    </source>
</evidence>
<dbReference type="Proteomes" id="UP000293874">
    <property type="component" value="Unassembled WGS sequence"/>
</dbReference>
<feature type="chain" id="PRO_5020465090" description="Lipoprotein" evidence="2">
    <location>
        <begin position="23"/>
        <end position="64"/>
    </location>
</feature>
<reference evidence="3 4" key="1">
    <citation type="submission" date="2019-02" db="EMBL/GenBank/DDBJ databases">
        <title>Genomic Encyclopedia of Type Strains, Phase IV (KMG-IV): sequencing the most valuable type-strain genomes for metagenomic binning, comparative biology and taxonomic classification.</title>
        <authorList>
            <person name="Goeker M."/>
        </authorList>
    </citation>
    <scope>NUCLEOTIDE SEQUENCE [LARGE SCALE GENOMIC DNA]</scope>
    <source>
        <strain evidence="3 4">DSM 18116</strain>
    </source>
</reference>
<keyword evidence="4" id="KW-1185">Reference proteome</keyword>
<name>A0A4Q7MHB3_9BACT</name>
<feature type="signal peptide" evidence="2">
    <location>
        <begin position="1"/>
        <end position="22"/>
    </location>
</feature>
<dbReference type="RefSeq" id="WP_130543959.1">
    <property type="nucleotide sequence ID" value="NZ_CP042431.1"/>
</dbReference>
<proteinExistence type="predicted"/>
<comment type="caution">
    <text evidence="3">The sequence shown here is derived from an EMBL/GenBank/DDBJ whole genome shotgun (WGS) entry which is preliminary data.</text>
</comment>
<evidence type="ECO:0000313" key="4">
    <source>
        <dbReference type="Proteomes" id="UP000293874"/>
    </source>
</evidence>
<evidence type="ECO:0000256" key="2">
    <source>
        <dbReference type="SAM" id="SignalP"/>
    </source>
</evidence>
<sequence>MKPLILSVICLFTVLVAGTACRTTKKTTVVKSKPLPPGQMKKLTGSQSAKPYAPGQQKKKKKKY</sequence>
<protein>
    <recommendedName>
        <fullName evidence="5">Lipoprotein</fullName>
    </recommendedName>
</protein>
<evidence type="ECO:0008006" key="5">
    <source>
        <dbReference type="Google" id="ProtNLM"/>
    </source>
</evidence>
<dbReference type="AlphaFoldDB" id="A0A4Q7MHB3"/>
<keyword evidence="2" id="KW-0732">Signal</keyword>
<dbReference type="PROSITE" id="PS51257">
    <property type="entry name" value="PROKAR_LIPOPROTEIN"/>
    <property type="match status" value="1"/>
</dbReference>